<dbReference type="GO" id="GO:0008013">
    <property type="term" value="F:beta-catenin binding"/>
    <property type="evidence" value="ECO:0007669"/>
    <property type="project" value="TreeGrafter"/>
</dbReference>
<dbReference type="InterPro" id="IPR015919">
    <property type="entry name" value="Cadherin-like_sf"/>
</dbReference>
<dbReference type="SUPFAM" id="SSF49313">
    <property type="entry name" value="Cadherin-like"/>
    <property type="match status" value="1"/>
</dbReference>
<dbReference type="GO" id="GO:0016477">
    <property type="term" value="P:cell migration"/>
    <property type="evidence" value="ECO:0007669"/>
    <property type="project" value="TreeGrafter"/>
</dbReference>
<name>A0A6S7G8G7_PARCT</name>
<keyword evidence="2" id="KW-0677">Repeat</keyword>
<organism evidence="5 6">
    <name type="scientific">Paramuricea clavata</name>
    <name type="common">Red gorgonian</name>
    <name type="synonym">Violescent sea-whip</name>
    <dbReference type="NCBI Taxonomy" id="317549"/>
    <lineage>
        <taxon>Eukaryota</taxon>
        <taxon>Metazoa</taxon>
        <taxon>Cnidaria</taxon>
        <taxon>Anthozoa</taxon>
        <taxon>Octocorallia</taxon>
        <taxon>Malacalcyonacea</taxon>
        <taxon>Plexauridae</taxon>
        <taxon>Paramuricea</taxon>
    </lineage>
</organism>
<evidence type="ECO:0000313" key="5">
    <source>
        <dbReference type="EMBL" id="CAB3988035.1"/>
    </source>
</evidence>
<keyword evidence="3" id="KW-0106">Calcium</keyword>
<dbReference type="PROSITE" id="PS50268">
    <property type="entry name" value="CADHERIN_2"/>
    <property type="match status" value="1"/>
</dbReference>
<dbReference type="PANTHER" id="PTHR24027:SF438">
    <property type="entry name" value="CADHERIN 23"/>
    <property type="match status" value="1"/>
</dbReference>
<dbReference type="CDD" id="cd11304">
    <property type="entry name" value="Cadherin_repeat"/>
    <property type="match status" value="1"/>
</dbReference>
<gene>
    <name evidence="5" type="ORF">PACLA_8A087031</name>
</gene>
<sequence length="1164" mass="129913">MANHMGLLVISFVLFSRGIHLIAGKECKFEHKYVCGLHDCNCRYVSQNGVSVSSLYRRFLAMFSTSSNEGQLCDKCDVFCSEEKHINCHNGACDKQKGCICRDCWTGETCSKYHNRQPEFKQSLYVAEIEENTNVGDEILNVSAFDYDLETCVDKHNCPCGRVKYSIKKGNEDGLFYINPDSGVISLTRKLYGQYDPISLTILAKNEGDLNTVEENQSNKAMATAVITSVQNYDNGGRERRSLHHRARRSVSYDALVSTFEAETNETFFDANSTINYRLYLTQNQSASPHKLSSISIQLSSENLVLSGYSVNISNAFQYLGNTIHHNTSTVQFTMNTTDYMEIKFNGSVRATSNPLALLQVAFTMNATASGPVTYGPKYSPELYTSYPVITFARTTKGVVEVETTLDYKVNVTLPDFDFAFMLVITTIMSDFRFLSIENVQLVGKISSSVQAQNPDPKPMIYTGADNNISSRVVLDFGNIKISKKDQNANTIKLSFSVKVNDHYMLENSSIHWIGVGSHAGSNMLGVTQDFIQIFKDEPFLYAEIEALNNTDPLIKEYFINDQVQFSWKVKHGNGSYETAENVTVLFYFPTSVVNLVSSASWLGNSSRKETNGSGGSVLTFTPANNNLPKDNTMGGILVVKVSETVTPLADLNVAIKIRYQTSKSEDRPIKTYKPDPGYLAGVPSFSLSADPSNMSINIGQLIEVTLNITIRRMTLYGNLFVYLPQRNNSAIMRFVKSQSFTTRSYGANIEASNFPNAKATYNSTTSDTTYYDSVEIDLGLIRNVNNSNVATDNDVDNTMTLTFKVVLEDNVYVEDFTNYSINIGMKSSEETVWIGRLDFTANVPLNRRPRLQTIALSNGSDSLVQGSVVEYTFTISHKDNSDAHAMDVEVVWMLPAYTKFLKVNKNSHQLAFTKLGDNVMFTLSKLCFGEKPNVSFSVAMDPDKVRTKPGRNYAVTPVALTYKNKQTYFEPLFPMFVAFSVPDTESTTTIEPTTARPMNVSENTAPEFYNRGYLVDNSSSPVTVYICSVSSKRDKPSCFWTTSKGETWQAVDVSVINIIGIDTNKKVYGIGNDKKAYMKYFEVANEGKWHSILPDVWKEANATLPVNNVITVEADYAHESDPEPGKQHNIGNGEKWGANKLGVFHLPSSNGQWTRKACWDCLR</sequence>
<dbReference type="Proteomes" id="UP001152795">
    <property type="component" value="Unassembled WGS sequence"/>
</dbReference>
<dbReference type="Gene3D" id="2.60.40.60">
    <property type="entry name" value="Cadherins"/>
    <property type="match status" value="1"/>
</dbReference>
<evidence type="ECO:0000313" key="6">
    <source>
        <dbReference type="Proteomes" id="UP001152795"/>
    </source>
</evidence>
<evidence type="ECO:0000256" key="4">
    <source>
        <dbReference type="ARBA" id="ARBA00023136"/>
    </source>
</evidence>
<keyword evidence="4" id="KW-0472">Membrane</keyword>
<dbReference type="AlphaFoldDB" id="A0A6S7G8G7"/>
<keyword evidence="6" id="KW-1185">Reference proteome</keyword>
<dbReference type="InterPro" id="IPR039808">
    <property type="entry name" value="Cadherin"/>
</dbReference>
<evidence type="ECO:0000256" key="2">
    <source>
        <dbReference type="ARBA" id="ARBA00022737"/>
    </source>
</evidence>
<comment type="caution">
    <text evidence="5">The sequence shown here is derived from an EMBL/GenBank/DDBJ whole genome shotgun (WGS) entry which is preliminary data.</text>
</comment>
<comment type="subcellular location">
    <subcellularLocation>
        <location evidence="1">Membrane</location>
    </subcellularLocation>
</comment>
<proteinExistence type="predicted"/>
<protein>
    <submittedName>
        <fullName evidence="5">Uncharacterized protein</fullName>
    </submittedName>
</protein>
<dbReference type="PANTHER" id="PTHR24027">
    <property type="entry name" value="CADHERIN-23"/>
    <property type="match status" value="1"/>
</dbReference>
<dbReference type="GO" id="GO:0016342">
    <property type="term" value="C:catenin complex"/>
    <property type="evidence" value="ECO:0007669"/>
    <property type="project" value="TreeGrafter"/>
</dbReference>
<dbReference type="OrthoDB" id="6022320at2759"/>
<reference evidence="5" key="1">
    <citation type="submission" date="2020-04" db="EMBL/GenBank/DDBJ databases">
        <authorList>
            <person name="Alioto T."/>
            <person name="Alioto T."/>
            <person name="Gomez Garrido J."/>
        </authorList>
    </citation>
    <scope>NUCLEOTIDE SEQUENCE</scope>
    <source>
        <strain evidence="5">A484AB</strain>
    </source>
</reference>
<dbReference type="InterPro" id="IPR002126">
    <property type="entry name" value="Cadherin-like_dom"/>
</dbReference>
<dbReference type="GO" id="GO:0045296">
    <property type="term" value="F:cadherin binding"/>
    <property type="evidence" value="ECO:0007669"/>
    <property type="project" value="TreeGrafter"/>
</dbReference>
<evidence type="ECO:0000256" key="1">
    <source>
        <dbReference type="ARBA" id="ARBA00004370"/>
    </source>
</evidence>
<dbReference type="EMBL" id="CACRXK020001270">
    <property type="protein sequence ID" value="CAB3988035.1"/>
    <property type="molecule type" value="Genomic_DNA"/>
</dbReference>
<accession>A0A6S7G8G7</accession>
<dbReference type="GO" id="GO:0005509">
    <property type="term" value="F:calcium ion binding"/>
    <property type="evidence" value="ECO:0007669"/>
    <property type="project" value="UniProtKB-UniRule"/>
</dbReference>
<dbReference type="GO" id="GO:0007156">
    <property type="term" value="P:homophilic cell adhesion via plasma membrane adhesion molecules"/>
    <property type="evidence" value="ECO:0007669"/>
    <property type="project" value="InterPro"/>
</dbReference>
<dbReference type="Pfam" id="PF00028">
    <property type="entry name" value="Cadherin"/>
    <property type="match status" value="1"/>
</dbReference>
<evidence type="ECO:0000256" key="3">
    <source>
        <dbReference type="ARBA" id="ARBA00022837"/>
    </source>
</evidence>